<dbReference type="RefSeq" id="XP_019055040.1">
    <property type="nucleotide sequence ID" value="XM_019199495.1"/>
</dbReference>
<dbReference type="OrthoDB" id="566138at2759"/>
<evidence type="ECO:0000313" key="2">
    <source>
        <dbReference type="Proteomes" id="UP000189703"/>
    </source>
</evidence>
<dbReference type="AlphaFoldDB" id="A0A1U8QAD3"/>
<evidence type="ECO:0000313" key="3">
    <source>
        <dbReference type="RefSeq" id="XP_019055040.1"/>
    </source>
</evidence>
<dbReference type="KEGG" id="nnu:104607875"/>
<keyword evidence="2" id="KW-1185">Reference proteome</keyword>
<dbReference type="InterPro" id="IPR023631">
    <property type="entry name" value="Amidase_dom"/>
</dbReference>
<dbReference type="Proteomes" id="UP000189703">
    <property type="component" value="Unplaced"/>
</dbReference>
<dbReference type="OMA" id="PISHTMD"/>
<dbReference type="InParanoid" id="A0A1U8QAD3"/>
<dbReference type="InterPro" id="IPR036928">
    <property type="entry name" value="AS_sf"/>
</dbReference>
<feature type="domain" description="Amidase" evidence="1">
    <location>
        <begin position="59"/>
        <end position="455"/>
    </location>
</feature>
<evidence type="ECO:0000259" key="1">
    <source>
        <dbReference type="Pfam" id="PF01425"/>
    </source>
</evidence>
<reference evidence="3" key="1">
    <citation type="submission" date="2025-08" db="UniProtKB">
        <authorList>
            <consortium name="RefSeq"/>
        </authorList>
    </citation>
    <scope>IDENTIFICATION</scope>
</reference>
<dbReference type="PANTHER" id="PTHR42678:SF34">
    <property type="entry name" value="OS04G0183300 PROTEIN"/>
    <property type="match status" value="1"/>
</dbReference>
<dbReference type="GeneID" id="104607875"/>
<gene>
    <name evidence="3" type="primary">LOC104607875</name>
</gene>
<organism evidence="2 3">
    <name type="scientific">Nelumbo nucifera</name>
    <name type="common">Sacred lotus</name>
    <dbReference type="NCBI Taxonomy" id="4432"/>
    <lineage>
        <taxon>Eukaryota</taxon>
        <taxon>Viridiplantae</taxon>
        <taxon>Streptophyta</taxon>
        <taxon>Embryophyta</taxon>
        <taxon>Tracheophyta</taxon>
        <taxon>Spermatophyta</taxon>
        <taxon>Magnoliopsida</taxon>
        <taxon>Proteales</taxon>
        <taxon>Nelumbonaceae</taxon>
        <taxon>Nelumbo</taxon>
    </lineage>
</organism>
<sequence>MAFHCQILLQLVLSHALLILIFSGLISTRVTVHGFSIKEANVDDLQLAFQQNKLTSRQLVEFYLGEISRLNPLVHGVIEVNPDALYQADKADGERKAKAPGWLSELHGIPVLVKDNIATKDKLNTTAGSSALLGSVVPRDAGVVKRLRDAGVVILGKASLTEWSDSRSLTLPDGWSARGGPGLNPYVLSASPCGSSSGSAISVAANMVAVSLGTETRASMICPANANSVVAIKPTVGLTSRAGIIPISLRQDSIGPICRTVSDAVYVLEAIVGFDENDAEATKQASKFIPHGGYKQFLKPDGLKGKRLGITRIPFLNYPSGSVVPNVFEDHLKTTRRTNGCNLEINNIHVILNVNQSGEATALVAELKLALNSYLKDLVVSPVRSLAEVIAFNKKFSDLMTKSLEEYGQGIFLVAERTKGIGPVEKAALLNLQKLSRDGFEKLMIDNELDAVVTPGADFAQACHLASALGD</sequence>
<dbReference type="PANTHER" id="PTHR42678">
    <property type="entry name" value="AMIDASE"/>
    <property type="match status" value="1"/>
</dbReference>
<accession>A0A1U8QAD3</accession>
<dbReference type="STRING" id="4432.A0A1U8QAD3"/>
<protein>
    <submittedName>
        <fullName evidence="3">Amidase C869.01</fullName>
    </submittedName>
</protein>
<dbReference type="eggNOG" id="KOG1211">
    <property type="taxonomic scope" value="Eukaryota"/>
</dbReference>
<dbReference type="SUPFAM" id="SSF75304">
    <property type="entry name" value="Amidase signature (AS) enzymes"/>
    <property type="match status" value="1"/>
</dbReference>
<dbReference type="Gene3D" id="3.90.1300.10">
    <property type="entry name" value="Amidase signature (AS) domain"/>
    <property type="match status" value="1"/>
</dbReference>
<proteinExistence type="predicted"/>
<dbReference type="Pfam" id="PF01425">
    <property type="entry name" value="Amidase"/>
    <property type="match status" value="1"/>
</dbReference>
<name>A0A1U8QAD3_NELNU</name>